<accession>A0A399M5B7</accession>
<sequence>MSDLSVASNAATAEVEPGITLYPSGHEPILLTAEERNAADLVAKALAVTKTFYGTLTKAQRARLDALYGTPRVGADGLMKIVQGVKAQVSAHLTACCGHEVQVDAVRIHTARPEKPAVSEPLWTWLSRGTPVQLAQPRLTRDASDFVDNSWLTLNGAVFGKQDGSQVTVDEIVSMGRELDIGESIATRCDAWLAQEQVASTIRRESNANFEISLLNALKVGDITAAQHLQLQASGSLALPGVLSHGLPAVGQTLHEGNFMLRVEGHDLPVFALSTASGTYIYAGTSPEGRLFVADAAQGLTAMQVFARAFRGDLWATRRGCSGWSWSLLTPSARQAVSGRMPQPLPHRDNYPVTAYWAHGAGVYASKADYERGASGVRFTAPFPLSQTPVTGKLASAYAALLAGQVKEHFTPNQGSSLDHALRIGAEALAFILDVILIAVPGEVKFPGRALLFKAMLAKQLAVDLPQSLVQSKWDEAAETLVDFFETVLEMQLLRKAGRLVRSRLDELNRTLLPERMHPSFEAGGVSVPPITASQAARSMLPPVFQALDDKVMSTLLSHAGVGEKALNAMWRGKAPMDMALAAAASEVMSRELAGQTALLLASPRYTQLPETVEWPVVAWLAQSLDIRISVEDADGRPLRVFEPEGPTSGGEGAARREVVLTRHDRWQYGTGQENGNGETGNSLFFYVQAPNGAEQLADTRGEQALRLKEEAAAQFTQPQQAYQLQRAIHHDTRTRAGVPEGEGTLLAVAVDGSRHLPEGRLQGSDARSVSAHSERCVAQAGSPANLAKARYQADLAALTGAPGPAGPQSLSHGAQSLYLGALLRLFAERGLEGQVAVRVVDAGRTVAGWGHDQASQVLVLQRQGKEGAYVYRGELADGDTVAPARHSPMPVSDVLLRVMDDGVRERLGVNIGDAQALNRAVMEKVLAGAAGATSQGSLKGVDAHRDPEVAACRQAVTLSALPGGDGLVLEGGRAWLPWGAGALEVQQEGPSWRVQGPGAMQGPLLHRSYGEWRRLQEPLAAVGQLVDGPVQGAALLARLAAMHARDPLARIYHDGVDNAAGTGGGASYIALRGLNITFYRIKPAAPGALEVEVVRPGGTGGGVWLHRLPSGIWQPARTLPGGMDNGDEAPWRPWSRPGAQEVPRTLGLLGSAHERTFSLAGGTHKTNNRFYPFVRPFNRRAEFDRRLASASGEVQGHADSTNIAAKVDLFHHQWQLPVDITALRYFRMPGEITSEAKQINGALIADLVMAQQAGQPLITRVLEPMSGSGFYGNFVRAAGFRGELRVNDISPLVSLTQAEIVRQPDRVKYHVNAIKQALVELWQADNTDFAFDPNTLKIQFPNGDASRDFVNSPQVKRFRVDVRHYFYSTVETQYKLIDGNIVIAPDSSFLADPVHGEGEARAYIAAAFYIMQNNSVRHRAPVQINETGRVDLPMAIVVRDGNTGTVLLLSSGLSNLDGLNYLSYLNSGERGQTHFSRADGWEMLRVVDGVSNLGDLAILSGHFSDVYLDEVQFMKHVEDHVMPFVRNRGRVIMTNAYSPYKERAFLELGLRVFVLENRANGFLLVMNDAVARDAGLPNA</sequence>
<protein>
    <submittedName>
        <fullName evidence="1">Uncharacterized protein</fullName>
    </submittedName>
</protein>
<gene>
    <name evidence="1" type="ORF">D0894_16685</name>
</gene>
<dbReference type="Proteomes" id="UP000265875">
    <property type="component" value="Unassembled WGS sequence"/>
</dbReference>
<dbReference type="RefSeq" id="WP_119370626.1">
    <property type="nucleotide sequence ID" value="NZ_QWLL01000037.1"/>
</dbReference>
<reference evidence="1 2" key="1">
    <citation type="submission" date="2018-08" db="EMBL/GenBank/DDBJ databases">
        <title>Draft genome sequence of the cyanotroph, Pseudomonas monteilii BCN3.</title>
        <authorList>
            <person name="Jones L.B."/>
            <person name="Kunz D.A."/>
        </authorList>
    </citation>
    <scope>NUCLEOTIDE SEQUENCE [LARGE SCALE GENOMIC DNA]</scope>
    <source>
        <strain evidence="1 2">BCN3</strain>
    </source>
</reference>
<proteinExistence type="predicted"/>
<dbReference type="EMBL" id="QWLL01000037">
    <property type="protein sequence ID" value="RII76499.1"/>
    <property type="molecule type" value="Genomic_DNA"/>
</dbReference>
<evidence type="ECO:0000313" key="1">
    <source>
        <dbReference type="EMBL" id="RII76499.1"/>
    </source>
</evidence>
<organism evidence="1 2">
    <name type="scientific">Pseudomonas monteilii</name>
    <dbReference type="NCBI Taxonomy" id="76759"/>
    <lineage>
        <taxon>Bacteria</taxon>
        <taxon>Pseudomonadati</taxon>
        <taxon>Pseudomonadota</taxon>
        <taxon>Gammaproteobacteria</taxon>
        <taxon>Pseudomonadales</taxon>
        <taxon>Pseudomonadaceae</taxon>
        <taxon>Pseudomonas</taxon>
    </lineage>
</organism>
<comment type="caution">
    <text evidence="1">The sequence shown here is derived from an EMBL/GenBank/DDBJ whole genome shotgun (WGS) entry which is preliminary data.</text>
</comment>
<name>A0A399M5B7_9PSED</name>
<evidence type="ECO:0000313" key="2">
    <source>
        <dbReference type="Proteomes" id="UP000265875"/>
    </source>
</evidence>